<accession>E5XSH1</accession>
<sequence length="400" mass="42805">MPEIPNLDIDPVKRRMLTSVNLIELNITEDAVQAILASDGLKKEVRNNGNRVYISPDGLSINERNFGNYPGPTAAEQGWISYFHIGAPLVEERADIIQPPPDVLSSRLYENRSSRRSRSFTDSVQFTISNTLSWSLEGTAQLTLEGSATGELAAQLQVSMAQRNAEMISYTISDMASGTSSATASNTAIIHAHPDNTGFQNETLASATDSVTVEETESTTFSETITNTETETGTGTATGSATALASLLLGLTGSVGGSVTTSWTSTSEVSGDIPAASAVQTMATQRRQVKQYTYELPITFGGFVALHYPQPVSVERGSPQDPATNTATVIARDISALGLADVSTPSGIAYRPKGVAELVSTLGVEHIVFDEEEIPDSGQTFSYPRKHYLETTDHDNDSGW</sequence>
<reference evidence="1 2" key="1">
    <citation type="journal article" date="2011" name="Stand. Genomic Sci.">
        <title>High quality draft genome sequence of Segniliparus rugosus CDC 945(T)= (ATCC BAA-974(T)).</title>
        <authorList>
            <person name="Earl A.M."/>
            <person name="Desjardins C.A."/>
            <person name="Fitzgerald M.G."/>
            <person name="Arachchi H.M."/>
            <person name="Zeng Q."/>
            <person name="Mehta T."/>
            <person name="Griggs A."/>
            <person name="Birren B.W."/>
            <person name="Toney N.C."/>
            <person name="Carr J."/>
            <person name="Posey J."/>
            <person name="Butler W.R."/>
        </authorList>
    </citation>
    <scope>NUCLEOTIDE SEQUENCE [LARGE SCALE GENOMIC DNA]</scope>
    <source>
        <strain evidence="2">ATCC BAA-974 / DSM 45345 / CCUG 50838 / CIP 108380 / JCM 13579 / CDC 945</strain>
    </source>
</reference>
<dbReference type="HOGENOM" id="CLU_760580_0_0_11"/>
<comment type="caution">
    <text evidence="1">The sequence shown here is derived from an EMBL/GenBank/DDBJ whole genome shotgun (WGS) entry which is preliminary data.</text>
</comment>
<dbReference type="OrthoDB" id="3413620at2"/>
<keyword evidence="2" id="KW-1185">Reference proteome</keyword>
<organism evidence="1 2">
    <name type="scientific">Segniliparus rugosus (strain ATCC BAA-974 / DSM 45345 / CCUG 50838 / CIP 108380 / JCM 13579 / CDC 945)</name>
    <dbReference type="NCBI Taxonomy" id="679197"/>
    <lineage>
        <taxon>Bacteria</taxon>
        <taxon>Bacillati</taxon>
        <taxon>Actinomycetota</taxon>
        <taxon>Actinomycetes</taxon>
        <taxon>Mycobacteriales</taxon>
        <taxon>Segniliparaceae</taxon>
        <taxon>Segniliparus</taxon>
    </lineage>
</organism>
<evidence type="ECO:0000313" key="2">
    <source>
        <dbReference type="Proteomes" id="UP000004816"/>
    </source>
</evidence>
<protein>
    <submittedName>
        <fullName evidence="1">Uncharacterized protein</fullName>
    </submittedName>
</protein>
<name>E5XSH1_SEGRC</name>
<dbReference type="eggNOG" id="COG1520">
    <property type="taxonomic scope" value="Bacteria"/>
</dbReference>
<proteinExistence type="predicted"/>
<evidence type="ECO:0000313" key="1">
    <source>
        <dbReference type="EMBL" id="EFV12707.1"/>
    </source>
</evidence>
<dbReference type="STRING" id="679197.HMPREF9336_02443"/>
<dbReference type="EMBL" id="ACZI02000002">
    <property type="protein sequence ID" value="EFV12707.1"/>
    <property type="molecule type" value="Genomic_DNA"/>
</dbReference>
<dbReference type="AlphaFoldDB" id="E5XSH1"/>
<dbReference type="Proteomes" id="UP000004816">
    <property type="component" value="Unassembled WGS sequence"/>
</dbReference>
<dbReference type="RefSeq" id="WP_007470768.1">
    <property type="nucleotide sequence ID" value="NZ_KI391953.1"/>
</dbReference>
<gene>
    <name evidence="1" type="ORF">HMPREF9336_02443</name>
</gene>